<organism evidence="11">
    <name type="scientific">Thiolapillus brandeum</name>
    <dbReference type="NCBI Taxonomy" id="1076588"/>
    <lineage>
        <taxon>Bacteria</taxon>
        <taxon>Pseudomonadati</taxon>
        <taxon>Pseudomonadota</taxon>
        <taxon>Gammaproteobacteria</taxon>
        <taxon>Chromatiales</taxon>
        <taxon>Sedimenticolaceae</taxon>
        <taxon>Thiolapillus</taxon>
    </lineage>
</organism>
<evidence type="ECO:0000256" key="8">
    <source>
        <dbReference type="ARBA" id="ARBA00023277"/>
    </source>
</evidence>
<evidence type="ECO:0000256" key="5">
    <source>
        <dbReference type="ARBA" id="ARBA00022741"/>
    </source>
</evidence>
<dbReference type="GO" id="GO:0008878">
    <property type="term" value="F:glucose-1-phosphate adenylyltransferase activity"/>
    <property type="evidence" value="ECO:0007669"/>
    <property type="project" value="UniProtKB-EC"/>
</dbReference>
<name>A0A7C5N6T7_9GAMM</name>
<evidence type="ECO:0000256" key="7">
    <source>
        <dbReference type="ARBA" id="ARBA00023056"/>
    </source>
</evidence>
<keyword evidence="2" id="KW-0321">Glycogen metabolism</keyword>
<feature type="domain" description="Nucleotidyl transferase" evidence="9">
    <location>
        <begin position="2"/>
        <end position="173"/>
    </location>
</feature>
<dbReference type="AlphaFoldDB" id="A0A7C5N6T7"/>
<sequence>YRGTADALYQNMDIMHRHAPEYVMVLGGDHIYTMDYSKMLMMHVNSGADLTIGCIEVPREEAKAFGVMSVDTDMRITRFTEKPEDPETIPGRPDLSLASMGIYVFSTSFLYSALIADAEDPDSSHDFGKDIIPKAIHTANAIAYPFRNEDGTQAYWRDVGTLDSYWKANMELCAVEPELNLYDRNWPIWTYQTQHPPAKFVFDDEGRRGEAIDSLVSGGCILSGARVKRSVIFFATQIESYSTIKDSVILPKVTIGRNCRIRNAIVDKGTFIADGTVIGEDPEEDARRFHVTPEGIVLVTPEMLGQNLFLASVPK</sequence>
<dbReference type="EC" id="2.7.7.27" evidence="11"/>
<evidence type="ECO:0000259" key="10">
    <source>
        <dbReference type="Pfam" id="PF24894"/>
    </source>
</evidence>
<dbReference type="NCBIfam" id="NF001947">
    <property type="entry name" value="PRK00725.1"/>
    <property type="match status" value="1"/>
</dbReference>
<dbReference type="InterPro" id="IPR056818">
    <property type="entry name" value="GlmU/GlgC-like_hexapep"/>
</dbReference>
<evidence type="ECO:0000256" key="3">
    <source>
        <dbReference type="ARBA" id="ARBA00022679"/>
    </source>
</evidence>
<comment type="caution">
    <text evidence="11">The sequence shown here is derived from an EMBL/GenBank/DDBJ whole genome shotgun (WGS) entry which is preliminary data.</text>
</comment>
<dbReference type="GO" id="GO:0005524">
    <property type="term" value="F:ATP binding"/>
    <property type="evidence" value="ECO:0007669"/>
    <property type="project" value="UniProtKB-KW"/>
</dbReference>
<comment type="similarity">
    <text evidence="1">Belongs to the bacterial/plant glucose-1-phosphate adenylyltransferase family.</text>
</comment>
<dbReference type="Pfam" id="PF24894">
    <property type="entry name" value="Hexapep_GlmU"/>
    <property type="match status" value="1"/>
</dbReference>
<dbReference type="InterPro" id="IPR005836">
    <property type="entry name" value="ADP_Glu_pyroP_CS"/>
</dbReference>
<dbReference type="CDD" id="cd04651">
    <property type="entry name" value="LbH_G1P_AT_C"/>
    <property type="match status" value="1"/>
</dbReference>
<dbReference type="PROSITE" id="PS00810">
    <property type="entry name" value="ADP_GLC_PYROPHOSPH_3"/>
    <property type="match status" value="1"/>
</dbReference>
<gene>
    <name evidence="11" type="ORF">ENJ98_03325</name>
</gene>
<keyword evidence="6" id="KW-0067">ATP-binding</keyword>
<dbReference type="SUPFAM" id="SSF53448">
    <property type="entry name" value="Nucleotide-diphospho-sugar transferases"/>
    <property type="match status" value="1"/>
</dbReference>
<evidence type="ECO:0000256" key="1">
    <source>
        <dbReference type="ARBA" id="ARBA00010443"/>
    </source>
</evidence>
<keyword evidence="7" id="KW-0320">Glycogen biosynthesis</keyword>
<dbReference type="InterPro" id="IPR011004">
    <property type="entry name" value="Trimer_LpxA-like_sf"/>
</dbReference>
<evidence type="ECO:0000256" key="2">
    <source>
        <dbReference type="ARBA" id="ARBA00022600"/>
    </source>
</evidence>
<dbReference type="Gene3D" id="3.90.550.10">
    <property type="entry name" value="Spore Coat Polysaccharide Biosynthesis Protein SpsA, Chain A"/>
    <property type="match status" value="1"/>
</dbReference>
<dbReference type="Proteomes" id="UP000886100">
    <property type="component" value="Unassembled WGS sequence"/>
</dbReference>
<dbReference type="SUPFAM" id="SSF51161">
    <property type="entry name" value="Trimeric LpxA-like enzymes"/>
    <property type="match status" value="1"/>
</dbReference>
<reference evidence="11" key="1">
    <citation type="journal article" date="2020" name="mSystems">
        <title>Genome- and Community-Level Interaction Insights into Carbon Utilization and Element Cycling Functions of Hydrothermarchaeota in Hydrothermal Sediment.</title>
        <authorList>
            <person name="Zhou Z."/>
            <person name="Liu Y."/>
            <person name="Xu W."/>
            <person name="Pan J."/>
            <person name="Luo Z.H."/>
            <person name="Li M."/>
        </authorList>
    </citation>
    <scope>NUCLEOTIDE SEQUENCE [LARGE SCALE GENOMIC DNA]</scope>
    <source>
        <strain evidence="11">HyVt-535</strain>
    </source>
</reference>
<dbReference type="InterPro" id="IPR005835">
    <property type="entry name" value="NTP_transferase_dom"/>
</dbReference>
<keyword evidence="8" id="KW-0119">Carbohydrate metabolism</keyword>
<keyword evidence="5" id="KW-0547">Nucleotide-binding</keyword>
<dbReference type="PANTHER" id="PTHR43523:SF2">
    <property type="entry name" value="GLUCOSE-1-PHOSPHATE ADENYLYLTRANSFERASE"/>
    <property type="match status" value="1"/>
</dbReference>
<accession>A0A7C5N6T7</accession>
<evidence type="ECO:0000256" key="6">
    <source>
        <dbReference type="ARBA" id="ARBA00022840"/>
    </source>
</evidence>
<dbReference type="InterPro" id="IPR011831">
    <property type="entry name" value="ADP-Glc_PPase"/>
</dbReference>
<dbReference type="Gene3D" id="2.160.10.10">
    <property type="entry name" value="Hexapeptide repeat proteins"/>
    <property type="match status" value="1"/>
</dbReference>
<keyword evidence="4 11" id="KW-0548">Nucleotidyltransferase</keyword>
<dbReference type="GO" id="GO:0005978">
    <property type="term" value="P:glycogen biosynthetic process"/>
    <property type="evidence" value="ECO:0007669"/>
    <property type="project" value="UniProtKB-KW"/>
</dbReference>
<feature type="non-terminal residue" evidence="11">
    <location>
        <position position="1"/>
    </location>
</feature>
<keyword evidence="3 11" id="KW-0808">Transferase</keyword>
<evidence type="ECO:0000313" key="11">
    <source>
        <dbReference type="EMBL" id="HHH13245.1"/>
    </source>
</evidence>
<evidence type="ECO:0000259" key="9">
    <source>
        <dbReference type="Pfam" id="PF00483"/>
    </source>
</evidence>
<dbReference type="PANTHER" id="PTHR43523">
    <property type="entry name" value="GLUCOSE-1-PHOSPHATE ADENYLYLTRANSFERASE-RELATED"/>
    <property type="match status" value="1"/>
</dbReference>
<dbReference type="EMBL" id="DROM01000204">
    <property type="protein sequence ID" value="HHH13245.1"/>
    <property type="molecule type" value="Genomic_DNA"/>
</dbReference>
<feature type="domain" description="Glucose-1-phosphate adenylyltransferase/Bifunctional protein GlmU-like C-terminal hexapeptide" evidence="10">
    <location>
        <begin position="196"/>
        <end position="299"/>
    </location>
</feature>
<evidence type="ECO:0000256" key="4">
    <source>
        <dbReference type="ARBA" id="ARBA00022695"/>
    </source>
</evidence>
<dbReference type="InterPro" id="IPR029044">
    <property type="entry name" value="Nucleotide-diphossugar_trans"/>
</dbReference>
<dbReference type="Pfam" id="PF00483">
    <property type="entry name" value="NTP_transferase"/>
    <property type="match status" value="1"/>
</dbReference>
<proteinExistence type="inferred from homology"/>
<protein>
    <submittedName>
        <fullName evidence="11">Glucose-1-phosphate adenylyltransferase</fullName>
        <ecNumber evidence="11">2.7.7.27</ecNumber>
    </submittedName>
</protein>